<dbReference type="RefSeq" id="WP_173135758.1">
    <property type="nucleotide sequence ID" value="NZ_JABRWJ010000035.1"/>
</dbReference>
<reference evidence="2 3" key="1">
    <citation type="submission" date="2020-05" db="EMBL/GenBank/DDBJ databases">
        <title>Aquincola sp. isolate from soil.</title>
        <authorList>
            <person name="Han J."/>
            <person name="Kim D.-U."/>
        </authorList>
    </citation>
    <scope>NUCLEOTIDE SEQUENCE [LARGE SCALE GENOMIC DNA]</scope>
    <source>
        <strain evidence="2 3">S2</strain>
    </source>
</reference>
<accession>A0ABX2EUS7</accession>
<evidence type="ECO:0000313" key="3">
    <source>
        <dbReference type="Proteomes" id="UP000737171"/>
    </source>
</evidence>
<comment type="caution">
    <text evidence="2">The sequence shown here is derived from an EMBL/GenBank/DDBJ whole genome shotgun (WGS) entry which is preliminary data.</text>
</comment>
<evidence type="ECO:0000256" key="1">
    <source>
        <dbReference type="SAM" id="SignalP"/>
    </source>
</evidence>
<sequence length="129" mass="14280">MRIATAVLTCFCLLANAFGNETLIEGGLYSTRNENGTYSVLKILKLDPEGVHVRLYSNQFPEHPAKLDTSSLYMAGMNRKADESLGMGHAPISRKAFTTWGVKFIKVVPVEGQELEGYPMWQEASGGYF</sequence>
<organism evidence="2 3">
    <name type="scientific">Pseudaquabacterium terrae</name>
    <dbReference type="NCBI Taxonomy" id="2732868"/>
    <lineage>
        <taxon>Bacteria</taxon>
        <taxon>Pseudomonadati</taxon>
        <taxon>Pseudomonadota</taxon>
        <taxon>Betaproteobacteria</taxon>
        <taxon>Burkholderiales</taxon>
        <taxon>Sphaerotilaceae</taxon>
        <taxon>Pseudaquabacterium</taxon>
    </lineage>
</organism>
<evidence type="ECO:0008006" key="4">
    <source>
        <dbReference type="Google" id="ProtNLM"/>
    </source>
</evidence>
<name>A0ABX2EUS7_9BURK</name>
<keyword evidence="1" id="KW-0732">Signal</keyword>
<dbReference type="EMBL" id="JABRWJ010000035">
    <property type="protein sequence ID" value="NRF72470.1"/>
    <property type="molecule type" value="Genomic_DNA"/>
</dbReference>
<evidence type="ECO:0000313" key="2">
    <source>
        <dbReference type="EMBL" id="NRF72470.1"/>
    </source>
</evidence>
<proteinExistence type="predicted"/>
<protein>
    <recommendedName>
        <fullName evidence="4">DUF4424 domain-containing protein</fullName>
    </recommendedName>
</protein>
<feature type="signal peptide" evidence="1">
    <location>
        <begin position="1"/>
        <end position="17"/>
    </location>
</feature>
<keyword evidence="3" id="KW-1185">Reference proteome</keyword>
<gene>
    <name evidence="2" type="ORF">HLB44_36525</name>
</gene>
<dbReference type="Proteomes" id="UP000737171">
    <property type="component" value="Unassembled WGS sequence"/>
</dbReference>
<feature type="chain" id="PRO_5045579179" description="DUF4424 domain-containing protein" evidence="1">
    <location>
        <begin position="18"/>
        <end position="129"/>
    </location>
</feature>